<evidence type="ECO:0000313" key="4">
    <source>
        <dbReference type="Proteomes" id="UP001597212"/>
    </source>
</evidence>
<dbReference type="Gene3D" id="3.40.50.720">
    <property type="entry name" value="NAD(P)-binding Rossmann-like Domain"/>
    <property type="match status" value="1"/>
</dbReference>
<accession>A0ABW4CZB7</accession>
<gene>
    <name evidence="3" type="ORF">ACFQ5K_10235</name>
</gene>
<dbReference type="RefSeq" id="WP_125754651.1">
    <property type="nucleotide sequence ID" value="NZ_JBHTOK010000074.1"/>
</dbReference>
<evidence type="ECO:0000256" key="2">
    <source>
        <dbReference type="ARBA" id="ARBA00023002"/>
    </source>
</evidence>
<dbReference type="Pfam" id="PF00106">
    <property type="entry name" value="adh_short"/>
    <property type="match status" value="1"/>
</dbReference>
<reference evidence="4" key="1">
    <citation type="journal article" date="2019" name="Int. J. Syst. Evol. Microbiol.">
        <title>The Global Catalogue of Microorganisms (GCM) 10K type strain sequencing project: providing services to taxonomists for standard genome sequencing and annotation.</title>
        <authorList>
            <consortium name="The Broad Institute Genomics Platform"/>
            <consortium name="The Broad Institute Genome Sequencing Center for Infectious Disease"/>
            <person name="Wu L."/>
            <person name="Ma J."/>
        </authorList>
    </citation>
    <scope>NUCLEOTIDE SEQUENCE [LARGE SCALE GENOMIC DNA]</scope>
    <source>
        <strain evidence="4">CCM 8912</strain>
    </source>
</reference>
<proteinExistence type="inferred from homology"/>
<dbReference type="SUPFAM" id="SSF51735">
    <property type="entry name" value="NAD(P)-binding Rossmann-fold domains"/>
    <property type="match status" value="1"/>
</dbReference>
<sequence length="291" mass="32112">MTKTIIITGANSGLGFETTKQIADQGRDYHLIMACRNMTKASAARDEILKAVPDANLTCLELDTSSLAKVRDFVAAFKALDEPLYGLVCNAGIAGRTATVTADGFNNIFETNYLGHFLLTQLLLPLMHDDSRIVTVSSERHDTPLRGVAWPGVEAIAYPGRDAMVDQRSYVYSKLCAILFTYKLDRRLTAAGKSIVVNTVNPGLMVETGLSKNKSRFTPEMMVQVADLLSTAKDSATMIKNLMVDDKFAKGPARYFDRSSDKPIRSSKMTYDQQIQDELWDFSMKAVGLTK</sequence>
<dbReference type="InterPro" id="IPR002347">
    <property type="entry name" value="SDR_fam"/>
</dbReference>
<keyword evidence="2" id="KW-0560">Oxidoreductase</keyword>
<dbReference type="PANTHER" id="PTHR24320">
    <property type="entry name" value="RETINOL DEHYDROGENASE"/>
    <property type="match status" value="1"/>
</dbReference>
<keyword evidence="4" id="KW-1185">Reference proteome</keyword>
<protein>
    <submittedName>
        <fullName evidence="3">SDR family NAD(P)-dependent oxidoreductase</fullName>
    </submittedName>
</protein>
<dbReference type="PRINTS" id="PR00081">
    <property type="entry name" value="GDHRDH"/>
</dbReference>
<dbReference type="PANTHER" id="PTHR24320:SF152">
    <property type="entry name" value="SHORT-CHAIN DEHYDROGENASE_REDUCTASE FAMILY PROTEIN"/>
    <property type="match status" value="1"/>
</dbReference>
<dbReference type="Proteomes" id="UP001597212">
    <property type="component" value="Unassembled WGS sequence"/>
</dbReference>
<comment type="similarity">
    <text evidence="1">Belongs to the short-chain dehydrogenases/reductases (SDR) family.</text>
</comment>
<dbReference type="InterPro" id="IPR036291">
    <property type="entry name" value="NAD(P)-bd_dom_sf"/>
</dbReference>
<comment type="caution">
    <text evidence="3">The sequence shown here is derived from an EMBL/GenBank/DDBJ whole genome shotgun (WGS) entry which is preliminary data.</text>
</comment>
<evidence type="ECO:0000256" key="1">
    <source>
        <dbReference type="ARBA" id="ARBA00006484"/>
    </source>
</evidence>
<evidence type="ECO:0000313" key="3">
    <source>
        <dbReference type="EMBL" id="MFD1441753.1"/>
    </source>
</evidence>
<dbReference type="EMBL" id="JBHTOK010000074">
    <property type="protein sequence ID" value="MFD1441753.1"/>
    <property type="molecule type" value="Genomic_DNA"/>
</dbReference>
<name>A0ABW4CZB7_9LACO</name>
<organism evidence="3 4">
    <name type="scientific">Lacticaseibacillus hegangensis</name>
    <dbReference type="NCBI Taxonomy" id="2486010"/>
    <lineage>
        <taxon>Bacteria</taxon>
        <taxon>Bacillati</taxon>
        <taxon>Bacillota</taxon>
        <taxon>Bacilli</taxon>
        <taxon>Lactobacillales</taxon>
        <taxon>Lactobacillaceae</taxon>
        <taxon>Lacticaseibacillus</taxon>
    </lineage>
</organism>